<protein>
    <recommendedName>
        <fullName evidence="4">Type VI secretion protein</fullName>
    </recommendedName>
</protein>
<dbReference type="AlphaFoldDB" id="A0A6J5D6J2"/>
<dbReference type="Proteomes" id="UP000494363">
    <property type="component" value="Unassembled WGS sequence"/>
</dbReference>
<organism evidence="2 3">
    <name type="scientific">Paraburkholderia humisilvae</name>
    <dbReference type="NCBI Taxonomy" id="627669"/>
    <lineage>
        <taxon>Bacteria</taxon>
        <taxon>Pseudomonadati</taxon>
        <taxon>Pseudomonadota</taxon>
        <taxon>Betaproteobacteria</taxon>
        <taxon>Burkholderiales</taxon>
        <taxon>Burkholderiaceae</taxon>
        <taxon>Paraburkholderia</taxon>
    </lineage>
</organism>
<sequence length="406" mass="44300">MPVDLPALDLQETGPKPPRAIVWFGVFVLIMCAGVLISLLTWPNGEPTHTTWFWIRLLALPALVWCVTFGLRLHYYDEETQRLQAERDVRAEDREKALRFASEPLAVLGCAYLTQPGTADTARKIANGELALVAQTSHAGTHAVRHTALELNEDENENEPGRYRACFTALLKQIEDAVAAIPNRIPLSVRLHLPPDADQKSLLNTWQSCWSERNFRQVQAKPLSTKKGMMALDEWLDIRGGPSLERATLFVSVQLHDSPPQSSAEAAVGILFAWAPLADRYALRTQAMLHRPVEAGDSGLEVALSKVLQWGKTLPAEIRDLWQAGLPSTEKGALVQAASNTNLAVSLTTGLTGVHDVDQAIGNPGVCAGWLATALAIEHAVQTGAPQLIASHEGQLRLAVCRPSRA</sequence>
<keyword evidence="3" id="KW-1185">Reference proteome</keyword>
<evidence type="ECO:0000256" key="1">
    <source>
        <dbReference type="SAM" id="Phobius"/>
    </source>
</evidence>
<accession>A0A6J5D6J2</accession>
<reference evidence="2 3" key="1">
    <citation type="submission" date="2020-04" db="EMBL/GenBank/DDBJ databases">
        <authorList>
            <person name="De Canck E."/>
        </authorList>
    </citation>
    <scope>NUCLEOTIDE SEQUENCE [LARGE SCALE GENOMIC DNA]</scope>
    <source>
        <strain evidence="2 3">LMG 29542</strain>
    </source>
</reference>
<feature type="transmembrane region" description="Helical" evidence="1">
    <location>
        <begin position="20"/>
        <end position="42"/>
    </location>
</feature>
<proteinExistence type="predicted"/>
<dbReference type="EMBL" id="CADIKH010000004">
    <property type="protein sequence ID" value="CAB3749523.1"/>
    <property type="molecule type" value="Genomic_DNA"/>
</dbReference>
<name>A0A6J5D6J2_9BURK</name>
<evidence type="ECO:0000313" key="3">
    <source>
        <dbReference type="Proteomes" id="UP000494363"/>
    </source>
</evidence>
<feature type="transmembrane region" description="Helical" evidence="1">
    <location>
        <begin position="54"/>
        <end position="75"/>
    </location>
</feature>
<evidence type="ECO:0008006" key="4">
    <source>
        <dbReference type="Google" id="ProtNLM"/>
    </source>
</evidence>
<gene>
    <name evidence="2" type="ORF">LMG29542_01017</name>
</gene>
<keyword evidence="1" id="KW-0472">Membrane</keyword>
<evidence type="ECO:0000313" key="2">
    <source>
        <dbReference type="EMBL" id="CAB3749523.1"/>
    </source>
</evidence>
<keyword evidence="1" id="KW-0812">Transmembrane</keyword>
<keyword evidence="1" id="KW-1133">Transmembrane helix</keyword>